<dbReference type="InterPro" id="IPR000014">
    <property type="entry name" value="PAS"/>
</dbReference>
<dbReference type="InterPro" id="IPR036388">
    <property type="entry name" value="WH-like_DNA-bd_sf"/>
</dbReference>
<dbReference type="SMART" id="SM00421">
    <property type="entry name" value="HTH_LUXR"/>
    <property type="match status" value="1"/>
</dbReference>
<sequence length="231" mass="25222">MTLTPHTTLMNRAQITGPNGSPEPAAAAAHGLGWVGAYVACLDRFLTIQQVNQEFDHRFGGPATQLCGKHFCDLVHPGVQQPLMRQFLRMLEGKRQRFVTEVIMVGQDHTASRLPLSAMAVRGGHIPDVEAILVSMPAAEKKAQDTVVMAPREQILSEIEARILEGIAAGVSTIPLASRLYLSRQGVEYHVTGLLRKLKVPNRAALVSRTYSMGVLKVGTWPPKVVEGFIK</sequence>
<dbReference type="CDD" id="cd00130">
    <property type="entry name" value="PAS"/>
    <property type="match status" value="1"/>
</dbReference>
<evidence type="ECO:0000259" key="1">
    <source>
        <dbReference type="SMART" id="SM00421"/>
    </source>
</evidence>
<reference evidence="2" key="2">
    <citation type="submission" date="2020-09" db="EMBL/GenBank/DDBJ databases">
        <authorList>
            <person name="Sun Q."/>
            <person name="Ohkuma M."/>
        </authorList>
    </citation>
    <scope>NUCLEOTIDE SEQUENCE</scope>
    <source>
        <strain evidence="2">JCM 4815</strain>
    </source>
</reference>
<feature type="domain" description="HTH luxR-type" evidence="1">
    <location>
        <begin position="153"/>
        <end position="210"/>
    </location>
</feature>
<dbReference type="InterPro" id="IPR016032">
    <property type="entry name" value="Sig_transdc_resp-reg_C-effctor"/>
</dbReference>
<organism evidence="2 3">
    <name type="scientific">Streptomyces poonensis</name>
    <dbReference type="NCBI Taxonomy" id="68255"/>
    <lineage>
        <taxon>Bacteria</taxon>
        <taxon>Bacillati</taxon>
        <taxon>Actinomycetota</taxon>
        <taxon>Actinomycetes</taxon>
        <taxon>Kitasatosporales</taxon>
        <taxon>Streptomycetaceae</taxon>
        <taxon>Streptomyces</taxon>
    </lineage>
</organism>
<evidence type="ECO:0000313" key="2">
    <source>
        <dbReference type="EMBL" id="GGZ41831.1"/>
    </source>
</evidence>
<dbReference type="AlphaFoldDB" id="A0A918QCD2"/>
<dbReference type="GO" id="GO:0006355">
    <property type="term" value="P:regulation of DNA-templated transcription"/>
    <property type="evidence" value="ECO:0007669"/>
    <property type="project" value="InterPro"/>
</dbReference>
<comment type="caution">
    <text evidence="2">The sequence shown here is derived from an EMBL/GenBank/DDBJ whole genome shotgun (WGS) entry which is preliminary data.</text>
</comment>
<proteinExistence type="predicted"/>
<dbReference type="SUPFAM" id="SSF55785">
    <property type="entry name" value="PYP-like sensor domain (PAS domain)"/>
    <property type="match status" value="1"/>
</dbReference>
<reference evidence="2" key="1">
    <citation type="journal article" date="2014" name="Int. J. Syst. Evol. Microbiol.">
        <title>Complete genome sequence of Corynebacterium casei LMG S-19264T (=DSM 44701T), isolated from a smear-ripened cheese.</title>
        <authorList>
            <consortium name="US DOE Joint Genome Institute (JGI-PGF)"/>
            <person name="Walter F."/>
            <person name="Albersmeier A."/>
            <person name="Kalinowski J."/>
            <person name="Ruckert C."/>
        </authorList>
    </citation>
    <scope>NUCLEOTIDE SEQUENCE</scope>
    <source>
        <strain evidence="2">JCM 4815</strain>
    </source>
</reference>
<dbReference type="SUPFAM" id="SSF46894">
    <property type="entry name" value="C-terminal effector domain of the bipartite response regulators"/>
    <property type="match status" value="1"/>
</dbReference>
<evidence type="ECO:0000313" key="3">
    <source>
        <dbReference type="Proteomes" id="UP000622166"/>
    </source>
</evidence>
<gene>
    <name evidence="2" type="ORF">GCM10010365_73300</name>
</gene>
<dbReference type="Pfam" id="PF00196">
    <property type="entry name" value="GerE"/>
    <property type="match status" value="1"/>
</dbReference>
<keyword evidence="3" id="KW-1185">Reference proteome</keyword>
<name>A0A918QCD2_9ACTN</name>
<dbReference type="Gene3D" id="1.10.10.10">
    <property type="entry name" value="Winged helix-like DNA-binding domain superfamily/Winged helix DNA-binding domain"/>
    <property type="match status" value="1"/>
</dbReference>
<accession>A0A918QCD2</accession>
<dbReference type="Pfam" id="PF08448">
    <property type="entry name" value="PAS_4"/>
    <property type="match status" value="1"/>
</dbReference>
<dbReference type="InterPro" id="IPR035965">
    <property type="entry name" value="PAS-like_dom_sf"/>
</dbReference>
<dbReference type="RefSeq" id="WP_189866942.1">
    <property type="nucleotide sequence ID" value="NZ_BMVW01000026.1"/>
</dbReference>
<dbReference type="InterPro" id="IPR013656">
    <property type="entry name" value="PAS_4"/>
</dbReference>
<dbReference type="InterPro" id="IPR000792">
    <property type="entry name" value="Tscrpt_reg_LuxR_C"/>
</dbReference>
<dbReference type="GO" id="GO:0003677">
    <property type="term" value="F:DNA binding"/>
    <property type="evidence" value="ECO:0007669"/>
    <property type="project" value="InterPro"/>
</dbReference>
<dbReference type="Gene3D" id="3.30.450.20">
    <property type="entry name" value="PAS domain"/>
    <property type="match status" value="1"/>
</dbReference>
<dbReference type="EMBL" id="BMVW01000026">
    <property type="protein sequence ID" value="GGZ41831.1"/>
    <property type="molecule type" value="Genomic_DNA"/>
</dbReference>
<dbReference type="Proteomes" id="UP000622166">
    <property type="component" value="Unassembled WGS sequence"/>
</dbReference>
<protein>
    <recommendedName>
        <fullName evidence="1">HTH luxR-type domain-containing protein</fullName>
    </recommendedName>
</protein>